<feature type="transmembrane region" description="Helical" evidence="1">
    <location>
        <begin position="37"/>
        <end position="62"/>
    </location>
</feature>
<dbReference type="VEuPathDB" id="VectorBase:GPPI051442"/>
<evidence type="ECO:0000313" key="2">
    <source>
        <dbReference type="EnsemblMetazoa" id="GPPI051442-PA"/>
    </source>
</evidence>
<dbReference type="Proteomes" id="UP000092460">
    <property type="component" value="Unassembled WGS sequence"/>
</dbReference>
<organism evidence="2 3">
    <name type="scientific">Glossina palpalis gambiensis</name>
    <dbReference type="NCBI Taxonomy" id="67801"/>
    <lineage>
        <taxon>Eukaryota</taxon>
        <taxon>Metazoa</taxon>
        <taxon>Ecdysozoa</taxon>
        <taxon>Arthropoda</taxon>
        <taxon>Hexapoda</taxon>
        <taxon>Insecta</taxon>
        <taxon>Pterygota</taxon>
        <taxon>Neoptera</taxon>
        <taxon>Endopterygota</taxon>
        <taxon>Diptera</taxon>
        <taxon>Brachycera</taxon>
        <taxon>Muscomorpha</taxon>
        <taxon>Hippoboscoidea</taxon>
        <taxon>Glossinidae</taxon>
        <taxon>Glossina</taxon>
    </lineage>
</organism>
<evidence type="ECO:0000256" key="1">
    <source>
        <dbReference type="SAM" id="Phobius"/>
    </source>
</evidence>
<proteinExistence type="predicted"/>
<protein>
    <submittedName>
        <fullName evidence="2">Uncharacterized protein</fullName>
    </submittedName>
</protein>
<reference evidence="2" key="2">
    <citation type="submission" date="2020-05" db="UniProtKB">
        <authorList>
            <consortium name="EnsemblMetazoa"/>
        </authorList>
    </citation>
    <scope>IDENTIFICATION</scope>
    <source>
        <strain evidence="2">IAEA</strain>
    </source>
</reference>
<dbReference type="AlphaFoldDB" id="A0A1B0C7M2"/>
<dbReference type="EnsemblMetazoa" id="GPPI051442-RA">
    <property type="protein sequence ID" value="GPPI051442-PA"/>
    <property type="gene ID" value="GPPI051442"/>
</dbReference>
<reference evidence="3" key="1">
    <citation type="submission" date="2015-01" db="EMBL/GenBank/DDBJ databases">
        <authorList>
            <person name="Aksoy S."/>
            <person name="Warren W."/>
            <person name="Wilson R.K."/>
        </authorList>
    </citation>
    <scope>NUCLEOTIDE SEQUENCE [LARGE SCALE GENOMIC DNA]</scope>
    <source>
        <strain evidence="3">IAEA</strain>
    </source>
</reference>
<keyword evidence="1" id="KW-0812">Transmembrane</keyword>
<sequence length="131" mass="15073">NFKIAKVAKKQKTSCPIRNSISSQCFDIKIKWTRFDVYLLLLLLAFFVVLLVVIIIIVVIVVTTTTTTTTTTTSISDGYHAALSYYFGLSLDNKTSFRTQQYHWCDKSLAMTELSLNRKRIDFMMQRSERG</sequence>
<dbReference type="EMBL" id="JXJN01029152">
    <property type="status" value="NOT_ANNOTATED_CDS"/>
    <property type="molecule type" value="Genomic_DNA"/>
</dbReference>
<keyword evidence="1" id="KW-1133">Transmembrane helix</keyword>
<accession>A0A1B0C7M2</accession>
<name>A0A1B0C7M2_9MUSC</name>
<keyword evidence="1" id="KW-0472">Membrane</keyword>
<keyword evidence="3" id="KW-1185">Reference proteome</keyword>
<evidence type="ECO:0000313" key="3">
    <source>
        <dbReference type="Proteomes" id="UP000092460"/>
    </source>
</evidence>